<dbReference type="SUPFAM" id="SSF56176">
    <property type="entry name" value="FAD-binding/transporter-associated domain-like"/>
    <property type="match status" value="1"/>
</dbReference>
<dbReference type="GO" id="GO:0005739">
    <property type="term" value="C:mitochondrion"/>
    <property type="evidence" value="ECO:0007669"/>
    <property type="project" value="UniProtKB-SubCell"/>
</dbReference>
<evidence type="ECO:0000256" key="9">
    <source>
        <dbReference type="ARBA" id="ARBA00038897"/>
    </source>
</evidence>
<dbReference type="GO" id="GO:1903457">
    <property type="term" value="P:lactate catabolic process"/>
    <property type="evidence" value="ECO:0007669"/>
    <property type="project" value="TreeGrafter"/>
</dbReference>
<keyword evidence="5" id="KW-0274">FAD</keyword>
<keyword evidence="6" id="KW-0809">Transit peptide</keyword>
<dbReference type="InterPro" id="IPR016171">
    <property type="entry name" value="Vanillyl_alc_oxidase_C-sub2"/>
</dbReference>
<evidence type="ECO:0000256" key="4">
    <source>
        <dbReference type="ARBA" id="ARBA00022630"/>
    </source>
</evidence>
<evidence type="ECO:0000256" key="1">
    <source>
        <dbReference type="ARBA" id="ARBA00001974"/>
    </source>
</evidence>
<dbReference type="InterPro" id="IPR036318">
    <property type="entry name" value="FAD-bd_PCMH-like_sf"/>
</dbReference>
<evidence type="ECO:0000256" key="10">
    <source>
        <dbReference type="ARBA" id="ARBA00051436"/>
    </source>
</evidence>
<dbReference type="EMBL" id="JAADYS010002757">
    <property type="protein sequence ID" value="KAF4455201.1"/>
    <property type="molecule type" value="Genomic_DNA"/>
</dbReference>
<feature type="domain" description="FAD-binding PCMH-type" evidence="11">
    <location>
        <begin position="396"/>
        <end position="601"/>
    </location>
</feature>
<dbReference type="FunFam" id="3.40.225.10:FF:000009">
    <property type="entry name" value="Class II aldolase/adducin N-terminal"/>
    <property type="match status" value="1"/>
</dbReference>
<dbReference type="FunFam" id="3.30.70.2740:FF:000001">
    <property type="entry name" value="D-lactate dehydrogenase mitochondrial"/>
    <property type="match status" value="1"/>
</dbReference>
<reference evidence="12 13" key="1">
    <citation type="submission" date="2020-01" db="EMBL/GenBank/DDBJ databases">
        <title>Identification and distribution of gene clusters putatively required for synthesis of sphingolipid metabolism inhibitors in phylogenetically diverse species of the filamentous fungus Fusarium.</title>
        <authorList>
            <person name="Kim H.-S."/>
            <person name="Busman M."/>
            <person name="Brown D.W."/>
            <person name="Divon H."/>
            <person name="Uhlig S."/>
            <person name="Proctor R.H."/>
        </authorList>
    </citation>
    <scope>NUCLEOTIDE SEQUENCE [LARGE SCALE GENOMIC DNA]</scope>
    <source>
        <strain evidence="12 13">NRRL 20459</strain>
    </source>
</reference>
<dbReference type="Pfam" id="PF01565">
    <property type="entry name" value="FAD_binding_4"/>
    <property type="match status" value="1"/>
</dbReference>
<dbReference type="InterPro" id="IPR036409">
    <property type="entry name" value="Aldolase_II/adducin_N_sf"/>
</dbReference>
<dbReference type="OrthoDB" id="7786253at2759"/>
<dbReference type="Pfam" id="PF00596">
    <property type="entry name" value="Aldolase_II"/>
    <property type="match status" value="1"/>
</dbReference>
<dbReference type="EC" id="1.1.2.4" evidence="9"/>
<dbReference type="Gene3D" id="1.10.45.10">
    <property type="entry name" value="Vanillyl-alcohol Oxidase, Chain A, domain 4"/>
    <property type="match status" value="1"/>
</dbReference>
<dbReference type="InterPro" id="IPR016164">
    <property type="entry name" value="FAD-linked_Oxase-like_C"/>
</dbReference>
<dbReference type="GO" id="GO:0004458">
    <property type="term" value="F:D-lactate dehydrogenase (cytochrome) activity"/>
    <property type="evidence" value="ECO:0007669"/>
    <property type="project" value="UniProtKB-EC"/>
</dbReference>
<keyword evidence="13" id="KW-1185">Reference proteome</keyword>
<dbReference type="SUPFAM" id="SSF55103">
    <property type="entry name" value="FAD-linked oxidases, C-terminal domain"/>
    <property type="match status" value="1"/>
</dbReference>
<dbReference type="PANTHER" id="PTHR11748:SF111">
    <property type="entry name" value="D-LACTATE DEHYDROGENASE, MITOCHONDRIAL-RELATED"/>
    <property type="match status" value="1"/>
</dbReference>
<comment type="similarity">
    <text evidence="3">Belongs to the FAD-binding oxidoreductase/transferase type 4 family.</text>
</comment>
<dbReference type="Proteomes" id="UP000554235">
    <property type="component" value="Unassembled WGS sequence"/>
</dbReference>
<dbReference type="NCBIfam" id="NF004855">
    <property type="entry name" value="PRK06208.1"/>
    <property type="match status" value="1"/>
</dbReference>
<evidence type="ECO:0000256" key="7">
    <source>
        <dbReference type="ARBA" id="ARBA00023002"/>
    </source>
</evidence>
<protein>
    <recommendedName>
        <fullName evidence="9">D-lactate dehydrogenase (cytochrome)</fullName>
        <ecNumber evidence="9">1.1.2.4</ecNumber>
    </recommendedName>
</protein>
<evidence type="ECO:0000256" key="5">
    <source>
        <dbReference type="ARBA" id="ARBA00022827"/>
    </source>
</evidence>
<dbReference type="PROSITE" id="PS51387">
    <property type="entry name" value="FAD_PCMH"/>
    <property type="match status" value="1"/>
</dbReference>
<dbReference type="GO" id="GO:0008720">
    <property type="term" value="F:D-lactate dehydrogenase (NAD+) activity"/>
    <property type="evidence" value="ECO:0007669"/>
    <property type="project" value="TreeGrafter"/>
</dbReference>
<evidence type="ECO:0000256" key="6">
    <source>
        <dbReference type="ARBA" id="ARBA00022946"/>
    </source>
</evidence>
<name>A0A8H4KSC5_9HYPO</name>
<gene>
    <name evidence="12" type="ORF">FALBO_15678</name>
</gene>
<comment type="cofactor">
    <cofactor evidence="1">
        <name>FAD</name>
        <dbReference type="ChEBI" id="CHEBI:57692"/>
    </cofactor>
</comment>
<dbReference type="SMART" id="SM01007">
    <property type="entry name" value="Aldolase_II"/>
    <property type="match status" value="1"/>
</dbReference>
<keyword evidence="4" id="KW-0285">Flavoprotein</keyword>
<comment type="subcellular location">
    <subcellularLocation>
        <location evidence="2">Mitochondrion</location>
    </subcellularLocation>
</comment>
<proteinExistence type="inferred from homology"/>
<dbReference type="FunFam" id="1.10.45.10:FF:000001">
    <property type="entry name" value="D-lactate dehydrogenase mitochondrial"/>
    <property type="match status" value="1"/>
</dbReference>
<evidence type="ECO:0000256" key="3">
    <source>
        <dbReference type="ARBA" id="ARBA00008000"/>
    </source>
</evidence>
<dbReference type="InterPro" id="IPR006094">
    <property type="entry name" value="Oxid_FAD_bind_N"/>
</dbReference>
<dbReference type="Gene3D" id="3.40.225.10">
    <property type="entry name" value="Class II aldolase/adducin N-terminal domain"/>
    <property type="match status" value="1"/>
</dbReference>
<evidence type="ECO:0000259" key="11">
    <source>
        <dbReference type="PROSITE" id="PS51387"/>
    </source>
</evidence>
<accession>A0A8H4KSC5</accession>
<dbReference type="AlphaFoldDB" id="A0A8H4KSC5"/>
<dbReference type="InterPro" id="IPR004113">
    <property type="entry name" value="FAD-bd_oxidored_4_C"/>
</dbReference>
<evidence type="ECO:0000313" key="13">
    <source>
        <dbReference type="Proteomes" id="UP000554235"/>
    </source>
</evidence>
<dbReference type="InterPro" id="IPR001303">
    <property type="entry name" value="Aldolase_II/adducin_N"/>
</dbReference>
<comment type="caution">
    <text evidence="12">The sequence shown here is derived from an EMBL/GenBank/DDBJ whole genome shotgun (WGS) entry which is preliminary data.</text>
</comment>
<dbReference type="InterPro" id="IPR016166">
    <property type="entry name" value="FAD-bd_PCMH"/>
</dbReference>
<dbReference type="Pfam" id="PF02913">
    <property type="entry name" value="FAD-oxidase_C"/>
    <property type="match status" value="1"/>
</dbReference>
<keyword evidence="7" id="KW-0560">Oxidoreductase</keyword>
<dbReference type="GO" id="GO:0071949">
    <property type="term" value="F:FAD binding"/>
    <property type="evidence" value="ECO:0007669"/>
    <property type="project" value="InterPro"/>
</dbReference>
<dbReference type="InterPro" id="IPR016169">
    <property type="entry name" value="FAD-bd_PCMH_sub2"/>
</dbReference>
<evidence type="ECO:0000256" key="2">
    <source>
        <dbReference type="ARBA" id="ARBA00004173"/>
    </source>
</evidence>
<keyword evidence="8" id="KW-0496">Mitochondrion</keyword>
<sequence>MPAERLDPAISQPDTIEDVGFLAPPPSSFKSKYEEREYLKGRLAAAFRIFARFNLNEGAAGHITARDPVEPDTFWVNPFGVAFNLITKSSLLRVTHDGKVVDTGTVGVLNKPAFMIHGAIHAARPDVVCAAHTHSVYGRAICALGKPLDMLTLEACMFYDDYCIYDGRGVVLASEEGEAIAKALGGKKAAILKNHGLLTTGSTIEEAVHWFYTLEKVCQVQLLTDAAARGRGVEACIITDEEAQQTRELVLENIFTTGEYFCTMFKSKRCINLGAIGRSYATHPRSHTRFAAQWSEKKFRLGYATSHAGSGTQRPYSNLGRTYLPILLSTVTAGIAGWFIGESSQTVADSQILYATRAEMERAVEEIAIILGPDCVSTDDEILKAHGYSEWSTVNLDRLPVAVVYPASTEDVSKIAKVCHAYRVPMINIRRVPYSGGSSVEGHFSAPFGGISIDFCKMNRVLEFHKEDMNIEVQPCVSWMDLNEKIKDSGLFFPIDPGPSAQIGGMVGTNCSAQANDKGLHRKSSAGYNLNSLFVGSEGTLGLVTEATLKLTTIPEETGVAVVAFPSIKDAASMAVNVMHRGIPVGAVEILDDVQMNVINRVGATGKVWTESLTLFFKLSGTKASVAGDISQVRHIAGEYGGLDFQFESDPEKQKRLWSARKEALWSMLSLRESGNQVWTTDVAVPLSRVAELIELSKSDLDGLGLFGSILGHVGDGNFHATILFDGDKERAAVEDVAHKMVRCALAMEGTCTGEHGIGLGKKEFLREELGDKPIEAMKSIKRSLDPRWLMNPGKIFDA</sequence>
<dbReference type="SUPFAM" id="SSF53639">
    <property type="entry name" value="AraD/HMP-PK domain-like"/>
    <property type="match status" value="1"/>
</dbReference>
<dbReference type="Gene3D" id="3.30.465.10">
    <property type="match status" value="1"/>
</dbReference>
<evidence type="ECO:0000256" key="8">
    <source>
        <dbReference type="ARBA" id="ARBA00023128"/>
    </source>
</evidence>
<dbReference type="Gene3D" id="3.30.70.2740">
    <property type="match status" value="1"/>
</dbReference>
<comment type="catalytic activity">
    <reaction evidence="10">
        <text>(R)-lactate + 2 Fe(III)-[cytochrome c] = 2 Fe(II)-[cytochrome c] + pyruvate + 2 H(+)</text>
        <dbReference type="Rhea" id="RHEA:13521"/>
        <dbReference type="Rhea" id="RHEA-COMP:10350"/>
        <dbReference type="Rhea" id="RHEA-COMP:14399"/>
        <dbReference type="ChEBI" id="CHEBI:15361"/>
        <dbReference type="ChEBI" id="CHEBI:15378"/>
        <dbReference type="ChEBI" id="CHEBI:16004"/>
        <dbReference type="ChEBI" id="CHEBI:29033"/>
        <dbReference type="ChEBI" id="CHEBI:29034"/>
        <dbReference type="EC" id="1.1.2.4"/>
    </reaction>
</comment>
<organism evidence="12 13">
    <name type="scientific">Fusarium albosuccineum</name>
    <dbReference type="NCBI Taxonomy" id="1237068"/>
    <lineage>
        <taxon>Eukaryota</taxon>
        <taxon>Fungi</taxon>
        <taxon>Dikarya</taxon>
        <taxon>Ascomycota</taxon>
        <taxon>Pezizomycotina</taxon>
        <taxon>Sordariomycetes</taxon>
        <taxon>Hypocreomycetidae</taxon>
        <taxon>Hypocreales</taxon>
        <taxon>Nectriaceae</taxon>
        <taxon>Fusarium</taxon>
        <taxon>Fusarium decemcellulare species complex</taxon>
    </lineage>
</organism>
<dbReference type="PANTHER" id="PTHR11748">
    <property type="entry name" value="D-LACTATE DEHYDROGENASE"/>
    <property type="match status" value="1"/>
</dbReference>
<evidence type="ECO:0000313" key="12">
    <source>
        <dbReference type="EMBL" id="KAF4455201.1"/>
    </source>
</evidence>